<dbReference type="SMART" id="SM00849">
    <property type="entry name" value="Lactamase_B"/>
    <property type="match status" value="1"/>
</dbReference>
<dbReference type="RefSeq" id="WP_006785835.1">
    <property type="nucleotide sequence ID" value="NZ_CAJJOK010000024.1"/>
</dbReference>
<dbReference type="OrthoDB" id="9761531at2"/>
<dbReference type="Gene3D" id="3.60.15.10">
    <property type="entry name" value="Ribonuclease Z/Hydroxyacylglutathione hydrolase-like"/>
    <property type="match status" value="1"/>
</dbReference>
<dbReference type="AlphaFoldDB" id="A0A173RNX0"/>
<comment type="caution">
    <text evidence="1">The sequence shown here is derived from an EMBL/GenBank/DDBJ whole genome shotgun (WGS) entry which is preliminary data.</text>
</comment>
<dbReference type="GeneID" id="60059373"/>
<protein>
    <submittedName>
        <fullName evidence="1">MBL fold metallo-hydrolase</fullName>
    </submittedName>
</protein>
<dbReference type="EMBL" id="WMQE01000016">
    <property type="protein sequence ID" value="MTK21394.1"/>
    <property type="molecule type" value="Genomic_DNA"/>
</dbReference>
<dbReference type="InterPro" id="IPR036866">
    <property type="entry name" value="RibonucZ/Hydroxyglut_hydro"/>
</dbReference>
<dbReference type="CDD" id="cd07731">
    <property type="entry name" value="ComA-like_MBL-fold"/>
    <property type="match status" value="1"/>
</dbReference>
<sequence>MEQFLVEIDYVLELLNQAHWTDYLVITLMYLILILMMIGKWKKSKRQIWYNYLWLMLCPPVGIYLVSQNRKIKKKEKKQVITISVTGWAIILSSIFIYLGWMPKPQYQESLNQSHVGLEVRPSHQELQVHFIDIGQGDSTLIIYDDFHILIDGGNNGAEDILLNYLEAVGVDDLEIVVATHPDADHIGGLAEVLQTYSVDLIIDSGEAHTSQTYKAYLKQVEEQKQLGAQYLEDDDLVFELADGVTFEVIETGDDNGDRNNNSVVTKLTYNDVAFLFTGDMESDVEKKILSRDLDVDILKAGHHGSKTSSSMAFLEVVKPKTVVISAGKNNTYGHPHPVLLNRLKAYTEDIYVTADLGHIVITTDGQTYEVETVK</sequence>
<organism evidence="1 2">
    <name type="scientific">Turicibacter sanguinis</name>
    <dbReference type="NCBI Taxonomy" id="154288"/>
    <lineage>
        <taxon>Bacteria</taxon>
        <taxon>Bacillati</taxon>
        <taxon>Bacillota</taxon>
        <taxon>Erysipelotrichia</taxon>
        <taxon>Erysipelotrichales</taxon>
        <taxon>Turicibacteraceae</taxon>
        <taxon>Turicibacter</taxon>
    </lineage>
</organism>
<reference evidence="1 2" key="1">
    <citation type="journal article" date="2019" name="Nat. Med.">
        <title>A library of human gut bacterial isolates paired with longitudinal multiomics data enables mechanistic microbiome research.</title>
        <authorList>
            <person name="Poyet M."/>
            <person name="Groussin M."/>
            <person name="Gibbons S.M."/>
            <person name="Avila-Pacheco J."/>
            <person name="Jiang X."/>
            <person name="Kearney S.M."/>
            <person name="Perrotta A.R."/>
            <person name="Berdy B."/>
            <person name="Zhao S."/>
            <person name="Lieberman T.D."/>
            <person name="Swanson P.K."/>
            <person name="Smith M."/>
            <person name="Roesemann S."/>
            <person name="Alexander J.E."/>
            <person name="Rich S.A."/>
            <person name="Livny J."/>
            <person name="Vlamakis H."/>
            <person name="Clish C."/>
            <person name="Bullock K."/>
            <person name="Deik A."/>
            <person name="Scott J."/>
            <person name="Pierce K.A."/>
            <person name="Xavier R.J."/>
            <person name="Alm E.J."/>
        </authorList>
    </citation>
    <scope>NUCLEOTIDE SEQUENCE [LARGE SCALE GENOMIC DNA]</scope>
    <source>
        <strain evidence="1 2">BIOML-A198</strain>
    </source>
</reference>
<dbReference type="InterPro" id="IPR035681">
    <property type="entry name" value="ComA-like_MBL"/>
</dbReference>
<proteinExistence type="predicted"/>
<dbReference type="InterPro" id="IPR001279">
    <property type="entry name" value="Metallo-B-lactamas"/>
</dbReference>
<gene>
    <name evidence="1" type="ORF">GMA92_08170</name>
</gene>
<dbReference type="Pfam" id="PF00753">
    <property type="entry name" value="Lactamase_B"/>
    <property type="match status" value="1"/>
</dbReference>
<dbReference type="SUPFAM" id="SSF56281">
    <property type="entry name" value="Metallo-hydrolase/oxidoreductase"/>
    <property type="match status" value="1"/>
</dbReference>
<accession>A0A173RNX0</accession>
<evidence type="ECO:0000313" key="1">
    <source>
        <dbReference type="EMBL" id="MTK21394.1"/>
    </source>
</evidence>
<dbReference type="PANTHER" id="PTHR30619:SF7">
    <property type="entry name" value="BETA-LACTAMASE DOMAIN PROTEIN"/>
    <property type="match status" value="1"/>
</dbReference>
<dbReference type="InterPro" id="IPR052159">
    <property type="entry name" value="Competence_DNA_uptake"/>
</dbReference>
<dbReference type="Proteomes" id="UP000487649">
    <property type="component" value="Unassembled WGS sequence"/>
</dbReference>
<dbReference type="PANTHER" id="PTHR30619">
    <property type="entry name" value="DNA INTERNALIZATION/COMPETENCE PROTEIN COMEC/REC2"/>
    <property type="match status" value="1"/>
</dbReference>
<evidence type="ECO:0000313" key="2">
    <source>
        <dbReference type="Proteomes" id="UP000487649"/>
    </source>
</evidence>
<name>A0A173RNX0_9FIRM</name>